<dbReference type="OrthoDB" id="8197295at2759"/>
<keyword evidence="2" id="KW-0472">Membrane</keyword>
<organism evidence="3 4">
    <name type="scientific">Sitophilus oryzae</name>
    <name type="common">Rice weevil</name>
    <name type="synonym">Curculio oryzae</name>
    <dbReference type="NCBI Taxonomy" id="7048"/>
    <lineage>
        <taxon>Eukaryota</taxon>
        <taxon>Metazoa</taxon>
        <taxon>Ecdysozoa</taxon>
        <taxon>Arthropoda</taxon>
        <taxon>Hexapoda</taxon>
        <taxon>Insecta</taxon>
        <taxon>Pterygota</taxon>
        <taxon>Neoptera</taxon>
        <taxon>Endopterygota</taxon>
        <taxon>Coleoptera</taxon>
        <taxon>Polyphaga</taxon>
        <taxon>Cucujiformia</taxon>
        <taxon>Curculionidae</taxon>
        <taxon>Dryophthorinae</taxon>
        <taxon>Sitophilus</taxon>
    </lineage>
</organism>
<gene>
    <name evidence="4" type="primary">LOC115882039</name>
</gene>
<dbReference type="Proteomes" id="UP000504635">
    <property type="component" value="Unplaced"/>
</dbReference>
<evidence type="ECO:0000313" key="4">
    <source>
        <dbReference type="RefSeq" id="XP_030755720.1"/>
    </source>
</evidence>
<name>A0A6J2XY87_SITOR</name>
<reference evidence="4" key="1">
    <citation type="submission" date="2025-08" db="UniProtKB">
        <authorList>
            <consortium name="RefSeq"/>
        </authorList>
    </citation>
    <scope>IDENTIFICATION</scope>
    <source>
        <tissue evidence="4">Gonads</tissue>
    </source>
</reference>
<feature type="compositionally biased region" description="Polar residues" evidence="1">
    <location>
        <begin position="140"/>
        <end position="156"/>
    </location>
</feature>
<keyword evidence="2" id="KW-1133">Transmembrane helix</keyword>
<feature type="compositionally biased region" description="Basic residues" evidence="1">
    <location>
        <begin position="115"/>
        <end position="125"/>
    </location>
</feature>
<evidence type="ECO:0000313" key="3">
    <source>
        <dbReference type="Proteomes" id="UP000504635"/>
    </source>
</evidence>
<proteinExistence type="predicted"/>
<dbReference type="RefSeq" id="XP_030755720.1">
    <property type="nucleotide sequence ID" value="XM_030899860.1"/>
</dbReference>
<feature type="region of interest" description="Disordered" evidence="1">
    <location>
        <begin position="114"/>
        <end position="186"/>
    </location>
</feature>
<feature type="transmembrane region" description="Helical" evidence="2">
    <location>
        <begin position="194"/>
        <end position="214"/>
    </location>
</feature>
<evidence type="ECO:0000256" key="1">
    <source>
        <dbReference type="SAM" id="MobiDB-lite"/>
    </source>
</evidence>
<protein>
    <submittedName>
        <fullName evidence="4">Uncharacterized protein LOC115882039 isoform X2</fullName>
    </submittedName>
</protein>
<keyword evidence="3" id="KW-1185">Reference proteome</keyword>
<dbReference type="AlphaFoldDB" id="A0A6J2XY87"/>
<evidence type="ECO:0000256" key="2">
    <source>
        <dbReference type="SAM" id="Phobius"/>
    </source>
</evidence>
<keyword evidence="2" id="KW-0812">Transmembrane</keyword>
<sequence length="253" mass="28890">MSNDSITLLDSRINLTKTSYSPSRRNSKTSIQNQHKSSDTSFTECLPLKSQAKCLLSSGECVSHCKLEENDGKISCSRRRRFSLEEVILKSDQQELRRKSAQIYRENVIEVQKKSSLRKSSRQRSFKSAQKRESDVEKGLSSTALISQHPQHPRTYSNSSSKHSKKSSRRTSSSDQHSKQETQRYSKRKKIIKAIVGVYLFLLCVSILCVVVTLTHTTTETVQQNNSTVNRTYYTFSAPVYEETRPQKVQKLG</sequence>
<accession>A0A6J2XY87</accession>
<dbReference type="GeneID" id="115882039"/>